<sequence length="42" mass="4977">MTFYMAGIDTSEDYETCVKRLNNWAEDRLENRKIGLPIGLRR</sequence>
<protein>
    <submittedName>
        <fullName evidence="1">Uncharacterized protein</fullName>
    </submittedName>
</protein>
<keyword evidence="2" id="KW-1185">Reference proteome</keyword>
<organism evidence="1 2">
    <name type="scientific">Metabacillus niabensis</name>
    <dbReference type="NCBI Taxonomy" id="324854"/>
    <lineage>
        <taxon>Bacteria</taxon>
        <taxon>Bacillati</taxon>
        <taxon>Bacillota</taxon>
        <taxon>Bacilli</taxon>
        <taxon>Bacillales</taxon>
        <taxon>Bacillaceae</taxon>
        <taxon>Metabacillus</taxon>
    </lineage>
</organism>
<evidence type="ECO:0000313" key="2">
    <source>
        <dbReference type="Proteomes" id="UP001232245"/>
    </source>
</evidence>
<name>A0ABT9YWS1_9BACI</name>
<accession>A0ABT9YWS1</accession>
<dbReference type="RefSeq" id="WP_307190566.1">
    <property type="nucleotide sequence ID" value="NZ_JAUSTZ010000001.1"/>
</dbReference>
<gene>
    <name evidence="1" type="ORF">J2S02_000768</name>
</gene>
<proteinExistence type="predicted"/>
<dbReference type="EMBL" id="JAUSTZ010000001">
    <property type="protein sequence ID" value="MDQ0224446.1"/>
    <property type="molecule type" value="Genomic_DNA"/>
</dbReference>
<dbReference type="Proteomes" id="UP001232245">
    <property type="component" value="Unassembled WGS sequence"/>
</dbReference>
<comment type="caution">
    <text evidence="1">The sequence shown here is derived from an EMBL/GenBank/DDBJ whole genome shotgun (WGS) entry which is preliminary data.</text>
</comment>
<reference evidence="1 2" key="1">
    <citation type="submission" date="2023-07" db="EMBL/GenBank/DDBJ databases">
        <title>Genomic Encyclopedia of Type Strains, Phase IV (KMG-IV): sequencing the most valuable type-strain genomes for metagenomic binning, comparative biology and taxonomic classification.</title>
        <authorList>
            <person name="Goeker M."/>
        </authorList>
    </citation>
    <scope>NUCLEOTIDE SEQUENCE [LARGE SCALE GENOMIC DNA]</scope>
    <source>
        <strain evidence="1 2">DSM 17723</strain>
    </source>
</reference>
<evidence type="ECO:0000313" key="1">
    <source>
        <dbReference type="EMBL" id="MDQ0224446.1"/>
    </source>
</evidence>